<protein>
    <recommendedName>
        <fullName evidence="4">Transmembrane protein</fullName>
    </recommendedName>
</protein>
<gene>
    <name evidence="3" type="ordered locus">Mflv_0894</name>
</gene>
<evidence type="ECO:0000256" key="2">
    <source>
        <dbReference type="SAM" id="Phobius"/>
    </source>
</evidence>
<evidence type="ECO:0008006" key="4">
    <source>
        <dbReference type="Google" id="ProtNLM"/>
    </source>
</evidence>
<dbReference type="AlphaFoldDB" id="A4T4M2"/>
<keyword evidence="2" id="KW-0472">Membrane</keyword>
<dbReference type="HOGENOM" id="CLU_168232_0_0_11"/>
<proteinExistence type="predicted"/>
<organism evidence="3">
    <name type="scientific">Mycolicibacterium gilvum (strain PYR-GCK)</name>
    <name type="common">Mycobacterium gilvum (strain PYR-GCK)</name>
    <dbReference type="NCBI Taxonomy" id="350054"/>
    <lineage>
        <taxon>Bacteria</taxon>
        <taxon>Bacillati</taxon>
        <taxon>Actinomycetota</taxon>
        <taxon>Actinomycetes</taxon>
        <taxon>Mycobacteriales</taxon>
        <taxon>Mycobacteriaceae</taxon>
        <taxon>Mycolicibacterium</taxon>
    </lineage>
</organism>
<evidence type="ECO:0000313" key="3">
    <source>
        <dbReference type="EMBL" id="ABP43378.1"/>
    </source>
</evidence>
<keyword evidence="2" id="KW-0812">Transmembrane</keyword>
<dbReference type="STRING" id="350054.Mflv_0894"/>
<reference evidence="3" key="2">
    <citation type="journal article" date="2013" name="PLoS ONE">
        <title>A Gene Expression Study of the Activities of Aromatic Ring-Cleavage Dioxygenases in Mycobacterium gilvum PYR-GCK to Changes in Salinity and pH during Pyrene Degradation.</title>
        <authorList>
            <person name="Badejo A.C."/>
            <person name="Badejo A.O."/>
            <person name="Shin K.H."/>
            <person name="Chai Y.G."/>
        </authorList>
    </citation>
    <scope>NUCLEOTIDE SEQUENCE [LARGE SCALE GENOMIC DNA]</scope>
    <source>
        <strain evidence="3">PYR-GCK</strain>
    </source>
</reference>
<name>A4T4M2_MYCGI</name>
<feature type="region of interest" description="Disordered" evidence="1">
    <location>
        <begin position="90"/>
        <end position="113"/>
    </location>
</feature>
<dbReference type="eggNOG" id="ENOG5031V7U">
    <property type="taxonomic scope" value="Bacteria"/>
</dbReference>
<sequence>MRVRWRATAGAARSSADLYETHTDCVLRLGDAQYEGGPDMRLLMDVCPNSLGWQTWLILCAVIVVLWAAAIAGATALFHASGRPCRSGRREALQEPCAAATPERTDWSATRPR</sequence>
<reference evidence="3" key="1">
    <citation type="submission" date="2007-04" db="EMBL/GenBank/DDBJ databases">
        <authorList>
            <consortium name="US DOE Joint Genome Institute"/>
            <person name="Copeland A."/>
            <person name="Lucas S."/>
            <person name="Lapidus A."/>
            <person name="Barry K."/>
            <person name="Detter J.C."/>
            <person name="Glavina del Rio T."/>
            <person name="Hammon N."/>
            <person name="Israni S."/>
            <person name="Dalin E."/>
            <person name="Tice H."/>
            <person name="Pitluck S."/>
            <person name="Chain P."/>
            <person name="Malfatti S."/>
            <person name="Shin M."/>
            <person name="Vergez L."/>
            <person name="Schmutz J."/>
            <person name="Larimer F."/>
            <person name="Land M."/>
            <person name="Hauser L."/>
            <person name="Kyrpides N."/>
            <person name="Mikhailova N."/>
            <person name="Miller C."/>
            <person name="Richardson P."/>
        </authorList>
    </citation>
    <scope>NUCLEOTIDE SEQUENCE</scope>
    <source>
        <strain evidence="3">PYR-GCK</strain>
    </source>
</reference>
<dbReference type="KEGG" id="mgi:Mflv_0894"/>
<dbReference type="EMBL" id="CP000656">
    <property type="protein sequence ID" value="ABP43378.1"/>
    <property type="molecule type" value="Genomic_DNA"/>
</dbReference>
<keyword evidence="2" id="KW-1133">Transmembrane helix</keyword>
<evidence type="ECO:0000256" key="1">
    <source>
        <dbReference type="SAM" id="MobiDB-lite"/>
    </source>
</evidence>
<feature type="transmembrane region" description="Helical" evidence="2">
    <location>
        <begin position="56"/>
        <end position="80"/>
    </location>
</feature>
<accession>A4T4M2</accession>